<dbReference type="InterPro" id="IPR051601">
    <property type="entry name" value="Serine_prot/Carboxylest_S33"/>
</dbReference>
<dbReference type="AlphaFoldDB" id="A0A2Y8ZUV9"/>
<dbReference type="InterPro" id="IPR029058">
    <property type="entry name" value="AB_hydrolase_fold"/>
</dbReference>
<dbReference type="PANTHER" id="PTHR43248:SF2">
    <property type="entry name" value="PROLYL AMINOPEPTIDASE"/>
    <property type="match status" value="1"/>
</dbReference>
<name>A0A2Y8ZUV9_9MICO</name>
<accession>A0A2Y8ZUV9</accession>
<dbReference type="GO" id="GO:0016787">
    <property type="term" value="F:hydrolase activity"/>
    <property type="evidence" value="ECO:0007669"/>
    <property type="project" value="UniProtKB-KW"/>
</dbReference>
<dbReference type="OrthoDB" id="63519at2"/>
<dbReference type="InterPro" id="IPR000073">
    <property type="entry name" value="AB_hydrolase_1"/>
</dbReference>
<dbReference type="PANTHER" id="PTHR43248">
    <property type="entry name" value="2-SUCCINYL-6-HYDROXY-2,4-CYCLOHEXADIENE-1-CARBOXYLATE SYNTHASE"/>
    <property type="match status" value="1"/>
</dbReference>
<dbReference type="RefSeq" id="WP_109687192.1">
    <property type="nucleotide sequence ID" value="NZ_QGDN01000001.1"/>
</dbReference>
<organism evidence="4 5">
    <name type="scientific">Branchiibius hedensis</name>
    <dbReference type="NCBI Taxonomy" id="672460"/>
    <lineage>
        <taxon>Bacteria</taxon>
        <taxon>Bacillati</taxon>
        <taxon>Actinomycetota</taxon>
        <taxon>Actinomycetes</taxon>
        <taxon>Micrococcales</taxon>
        <taxon>Dermacoccaceae</taxon>
        <taxon>Branchiibius</taxon>
    </lineage>
</organism>
<evidence type="ECO:0000256" key="2">
    <source>
        <dbReference type="ARBA" id="ARBA00022801"/>
    </source>
</evidence>
<protein>
    <submittedName>
        <fullName evidence="4">Pimeloyl-ACP methyl ester carboxylesterase</fullName>
    </submittedName>
</protein>
<evidence type="ECO:0000256" key="1">
    <source>
        <dbReference type="ARBA" id="ARBA00010088"/>
    </source>
</evidence>
<dbReference type="Proteomes" id="UP000250028">
    <property type="component" value="Unassembled WGS sequence"/>
</dbReference>
<feature type="domain" description="AB hydrolase-1" evidence="3">
    <location>
        <begin position="19"/>
        <end position="134"/>
    </location>
</feature>
<proteinExistence type="inferred from homology"/>
<dbReference type="SUPFAM" id="SSF53474">
    <property type="entry name" value="alpha/beta-Hydrolases"/>
    <property type="match status" value="1"/>
</dbReference>
<dbReference type="Gene3D" id="3.40.50.1820">
    <property type="entry name" value="alpha/beta hydrolase"/>
    <property type="match status" value="1"/>
</dbReference>
<sequence>MRVPVDGAELDVSVTGEGPPVVVLHGLTGSRANDQAVGTDWPAALSDRHRVIAYDARGHGASSGRPQPADYDWRNLATDLFTVLDQTSPAEPVDGIGASMGTATLLHAAVRGPGRFRRLVLTIPPTAWATRAAQADGYRQAADLAETYGVRRLIAMNALQPVPPACAGLVVPAPAITDELLPSVMRGAASTDLPTPEAISQLQQPVLILAWTDDPGHPLSTTEALTDLLDDVTVFVAATPEQRAAWPQIGRDFLS</sequence>
<evidence type="ECO:0000313" key="4">
    <source>
        <dbReference type="EMBL" id="SSA35725.1"/>
    </source>
</evidence>
<gene>
    <name evidence="4" type="ORF">SAMN04489750_3095</name>
</gene>
<keyword evidence="2" id="KW-0378">Hydrolase</keyword>
<reference evidence="5" key="1">
    <citation type="submission" date="2016-10" db="EMBL/GenBank/DDBJ databases">
        <authorList>
            <person name="Varghese N."/>
            <person name="Submissions S."/>
        </authorList>
    </citation>
    <scope>NUCLEOTIDE SEQUENCE [LARGE SCALE GENOMIC DNA]</scope>
    <source>
        <strain evidence="5">DSM 22951</strain>
    </source>
</reference>
<dbReference type="PRINTS" id="PR00111">
    <property type="entry name" value="ABHYDROLASE"/>
</dbReference>
<comment type="similarity">
    <text evidence="1">Belongs to the peptidase S33 family.</text>
</comment>
<dbReference type="EMBL" id="UESZ01000001">
    <property type="protein sequence ID" value="SSA35725.1"/>
    <property type="molecule type" value="Genomic_DNA"/>
</dbReference>
<evidence type="ECO:0000313" key="5">
    <source>
        <dbReference type="Proteomes" id="UP000250028"/>
    </source>
</evidence>
<evidence type="ECO:0000259" key="3">
    <source>
        <dbReference type="Pfam" id="PF00561"/>
    </source>
</evidence>
<dbReference type="Pfam" id="PF00561">
    <property type="entry name" value="Abhydrolase_1"/>
    <property type="match status" value="1"/>
</dbReference>
<keyword evidence="5" id="KW-1185">Reference proteome</keyword>